<dbReference type="Pfam" id="PF12019">
    <property type="entry name" value="GspH"/>
    <property type="match status" value="1"/>
</dbReference>
<comment type="subcellular location">
    <subcellularLocation>
        <location evidence="1">Cell inner membrane</location>
        <topology evidence="1">Single-pass membrane protein</topology>
    </subcellularLocation>
</comment>
<dbReference type="NCBIfam" id="TIGR02532">
    <property type="entry name" value="IV_pilin_GFxxxE"/>
    <property type="match status" value="1"/>
</dbReference>
<keyword evidence="14" id="KW-1185">Reference proteome</keyword>
<proteinExistence type="inferred from homology"/>
<evidence type="ECO:0000256" key="1">
    <source>
        <dbReference type="ARBA" id="ARBA00004377"/>
    </source>
</evidence>
<organism evidence="13 14">
    <name type="scientific">Wenzhouxiangella limi</name>
    <dbReference type="NCBI Taxonomy" id="2707351"/>
    <lineage>
        <taxon>Bacteria</taxon>
        <taxon>Pseudomonadati</taxon>
        <taxon>Pseudomonadota</taxon>
        <taxon>Gammaproteobacteria</taxon>
        <taxon>Chromatiales</taxon>
        <taxon>Wenzhouxiangellaceae</taxon>
        <taxon>Wenzhouxiangella</taxon>
    </lineage>
</organism>
<evidence type="ECO:0000259" key="12">
    <source>
        <dbReference type="Pfam" id="PF12019"/>
    </source>
</evidence>
<evidence type="ECO:0000256" key="11">
    <source>
        <dbReference type="SAM" id="Phobius"/>
    </source>
</evidence>
<evidence type="ECO:0000256" key="4">
    <source>
        <dbReference type="ARBA" id="ARBA00022481"/>
    </source>
</evidence>
<dbReference type="GO" id="GO:0015627">
    <property type="term" value="C:type II protein secretion system complex"/>
    <property type="evidence" value="ECO:0007669"/>
    <property type="project" value="InterPro"/>
</dbReference>
<dbReference type="PRINTS" id="PR00885">
    <property type="entry name" value="BCTERIALGSPH"/>
</dbReference>
<dbReference type="Gene3D" id="3.55.40.10">
    <property type="entry name" value="minor pseudopilin epsh domain"/>
    <property type="match status" value="1"/>
</dbReference>
<dbReference type="InterPro" id="IPR012902">
    <property type="entry name" value="N_methyl_site"/>
</dbReference>
<keyword evidence="8 11" id="KW-0472">Membrane</keyword>
<protein>
    <recommendedName>
        <fullName evidence="2">Type II secretion system protein H</fullName>
    </recommendedName>
    <alternativeName>
        <fullName evidence="10">General secretion pathway protein H</fullName>
    </alternativeName>
</protein>
<dbReference type="GO" id="GO:0005886">
    <property type="term" value="C:plasma membrane"/>
    <property type="evidence" value="ECO:0007669"/>
    <property type="project" value="UniProtKB-SubCell"/>
</dbReference>
<evidence type="ECO:0000256" key="7">
    <source>
        <dbReference type="ARBA" id="ARBA00022989"/>
    </source>
</evidence>
<evidence type="ECO:0000256" key="3">
    <source>
        <dbReference type="ARBA" id="ARBA00022475"/>
    </source>
</evidence>
<keyword evidence="4" id="KW-0488">Methylation</keyword>
<comment type="caution">
    <text evidence="13">The sequence shown here is derived from an EMBL/GenBank/DDBJ whole genome shotgun (WGS) entry which is preliminary data.</text>
</comment>
<reference evidence="13 14" key="1">
    <citation type="submission" date="2020-02" db="EMBL/GenBank/DDBJ databases">
        <authorList>
            <person name="Zhang X.-Y."/>
        </authorList>
    </citation>
    <scope>NUCLEOTIDE SEQUENCE [LARGE SCALE GENOMIC DNA]</scope>
    <source>
        <strain evidence="13 14">C33</strain>
    </source>
</reference>
<dbReference type="GO" id="GO:0015628">
    <property type="term" value="P:protein secretion by the type II secretion system"/>
    <property type="evidence" value="ECO:0007669"/>
    <property type="project" value="InterPro"/>
</dbReference>
<name>A0A845V1H1_9GAMM</name>
<dbReference type="EMBL" id="JAAGSC010000043">
    <property type="protein sequence ID" value="NDY96452.1"/>
    <property type="molecule type" value="Genomic_DNA"/>
</dbReference>
<evidence type="ECO:0000256" key="5">
    <source>
        <dbReference type="ARBA" id="ARBA00022519"/>
    </source>
</evidence>
<feature type="transmembrane region" description="Helical" evidence="11">
    <location>
        <begin position="12"/>
        <end position="34"/>
    </location>
</feature>
<keyword evidence="6 11" id="KW-0812">Transmembrane</keyword>
<dbReference type="SUPFAM" id="SSF54523">
    <property type="entry name" value="Pili subunits"/>
    <property type="match status" value="1"/>
</dbReference>
<evidence type="ECO:0000313" key="14">
    <source>
        <dbReference type="Proteomes" id="UP000484885"/>
    </source>
</evidence>
<evidence type="ECO:0000256" key="2">
    <source>
        <dbReference type="ARBA" id="ARBA00021549"/>
    </source>
</evidence>
<dbReference type="PROSITE" id="PS00409">
    <property type="entry name" value="PROKAR_NTER_METHYL"/>
    <property type="match status" value="1"/>
</dbReference>
<keyword evidence="7 11" id="KW-1133">Transmembrane helix</keyword>
<keyword evidence="3" id="KW-1003">Cell membrane</keyword>
<dbReference type="InterPro" id="IPR045584">
    <property type="entry name" value="Pilin-like"/>
</dbReference>
<gene>
    <name evidence="13" type="ORF">G3I74_11995</name>
</gene>
<comment type="similarity">
    <text evidence="9">Belongs to the GSP H family.</text>
</comment>
<dbReference type="Pfam" id="PF07963">
    <property type="entry name" value="N_methyl"/>
    <property type="match status" value="1"/>
</dbReference>
<evidence type="ECO:0000256" key="9">
    <source>
        <dbReference type="ARBA" id="ARBA00025772"/>
    </source>
</evidence>
<sequence length="161" mass="17803">MKAGIRGFTLIELLVVVTIGAVLASLVVLGLGRWSSPDDPERQLARMAALLELQCEQALFQSRPRGIRVTPSGFDFWQAGSAGWVELSSSGINRQRAWHGEVEPRLFVEGRRRALEDAIDLPQILCQPLGEVTPFELELRSGQERARLTVSGRGQQQLRTG</sequence>
<evidence type="ECO:0000256" key="8">
    <source>
        <dbReference type="ARBA" id="ARBA00023136"/>
    </source>
</evidence>
<feature type="domain" description="General secretion pathway GspH" evidence="12">
    <location>
        <begin position="46"/>
        <end position="153"/>
    </location>
</feature>
<dbReference type="Proteomes" id="UP000484885">
    <property type="component" value="Unassembled WGS sequence"/>
</dbReference>
<dbReference type="RefSeq" id="WP_164212139.1">
    <property type="nucleotide sequence ID" value="NZ_JAAGSC010000043.1"/>
</dbReference>
<accession>A0A845V1H1</accession>
<evidence type="ECO:0000256" key="6">
    <source>
        <dbReference type="ARBA" id="ARBA00022692"/>
    </source>
</evidence>
<dbReference type="AlphaFoldDB" id="A0A845V1H1"/>
<dbReference type="InterPro" id="IPR002416">
    <property type="entry name" value="T2SS_protein-GspH"/>
</dbReference>
<evidence type="ECO:0000256" key="10">
    <source>
        <dbReference type="ARBA" id="ARBA00030775"/>
    </source>
</evidence>
<keyword evidence="5" id="KW-0997">Cell inner membrane</keyword>
<dbReference type="InterPro" id="IPR022346">
    <property type="entry name" value="T2SS_GspH"/>
</dbReference>
<evidence type="ECO:0000313" key="13">
    <source>
        <dbReference type="EMBL" id="NDY96452.1"/>
    </source>
</evidence>